<protein>
    <recommendedName>
        <fullName evidence="10">Beta-galactosidase</fullName>
    </recommendedName>
</protein>
<name>A0A9D1P9L2_9FIRM</name>
<dbReference type="InterPro" id="IPR006101">
    <property type="entry name" value="Glyco_hydro_2"/>
</dbReference>
<keyword evidence="3" id="KW-0326">Glycosidase</keyword>
<dbReference type="Pfam" id="PF00703">
    <property type="entry name" value="Glyco_hydro_2"/>
    <property type="match status" value="1"/>
</dbReference>
<dbReference type="Gene3D" id="3.20.20.80">
    <property type="entry name" value="Glycosidases"/>
    <property type="match status" value="1"/>
</dbReference>
<reference evidence="8" key="2">
    <citation type="journal article" date="2021" name="PeerJ">
        <title>Extensive microbial diversity within the chicken gut microbiome revealed by metagenomics and culture.</title>
        <authorList>
            <person name="Gilroy R."/>
            <person name="Ravi A."/>
            <person name="Getino M."/>
            <person name="Pursley I."/>
            <person name="Horton D.L."/>
            <person name="Alikhan N.F."/>
            <person name="Baker D."/>
            <person name="Gharbi K."/>
            <person name="Hall N."/>
            <person name="Watson M."/>
            <person name="Adriaenssens E.M."/>
            <person name="Foster-Nyarko E."/>
            <person name="Jarju S."/>
            <person name="Secka A."/>
            <person name="Antonio M."/>
            <person name="Oren A."/>
            <person name="Chaudhuri R.R."/>
            <person name="La Ragione R."/>
            <person name="Hildebrand F."/>
            <person name="Pallen M.J."/>
        </authorList>
    </citation>
    <scope>NUCLEOTIDE SEQUENCE</scope>
    <source>
        <strain evidence="8">CHK183-6373</strain>
    </source>
</reference>
<accession>A0A9D1P9L2</accession>
<dbReference type="InterPro" id="IPR032311">
    <property type="entry name" value="DUF4982"/>
</dbReference>
<dbReference type="InterPro" id="IPR008979">
    <property type="entry name" value="Galactose-bd-like_sf"/>
</dbReference>
<proteinExistence type="inferred from homology"/>
<dbReference type="EMBL" id="DVOT01000246">
    <property type="protein sequence ID" value="HIV28994.1"/>
    <property type="molecule type" value="Genomic_DNA"/>
</dbReference>
<gene>
    <name evidence="8" type="ORF">IAA64_13610</name>
</gene>
<reference evidence="8" key="1">
    <citation type="submission" date="2020-10" db="EMBL/GenBank/DDBJ databases">
        <authorList>
            <person name="Gilroy R."/>
        </authorList>
    </citation>
    <scope>NUCLEOTIDE SEQUENCE</scope>
    <source>
        <strain evidence="8">CHK183-6373</strain>
    </source>
</reference>
<dbReference type="Gene3D" id="2.60.40.10">
    <property type="entry name" value="Immunoglobulins"/>
    <property type="match status" value="2"/>
</dbReference>
<dbReference type="InterPro" id="IPR006104">
    <property type="entry name" value="Glyco_hydro_2_N"/>
</dbReference>
<dbReference type="Pfam" id="PF02836">
    <property type="entry name" value="Glyco_hydro_2_C"/>
    <property type="match status" value="1"/>
</dbReference>
<dbReference type="Gene3D" id="2.60.120.260">
    <property type="entry name" value="Galactose-binding domain-like"/>
    <property type="match status" value="1"/>
</dbReference>
<dbReference type="InterPro" id="IPR006102">
    <property type="entry name" value="Ig-like_GH2"/>
</dbReference>
<feature type="domain" description="DUF4982" evidence="7">
    <location>
        <begin position="564"/>
        <end position="614"/>
    </location>
</feature>
<dbReference type="InterPro" id="IPR006103">
    <property type="entry name" value="Glyco_hydro_2_cat"/>
</dbReference>
<evidence type="ECO:0000256" key="1">
    <source>
        <dbReference type="ARBA" id="ARBA00007401"/>
    </source>
</evidence>
<keyword evidence="2" id="KW-0378">Hydrolase</keyword>
<feature type="domain" description="Glycoside hydrolase family 2 catalytic" evidence="5">
    <location>
        <begin position="253"/>
        <end position="543"/>
    </location>
</feature>
<dbReference type="InterPro" id="IPR013783">
    <property type="entry name" value="Ig-like_fold"/>
</dbReference>
<dbReference type="PANTHER" id="PTHR42732:SF1">
    <property type="entry name" value="BETA-MANNOSIDASE"/>
    <property type="match status" value="1"/>
</dbReference>
<evidence type="ECO:0000313" key="8">
    <source>
        <dbReference type="EMBL" id="HIV28994.1"/>
    </source>
</evidence>
<evidence type="ECO:0000313" key="9">
    <source>
        <dbReference type="Proteomes" id="UP000886884"/>
    </source>
</evidence>
<dbReference type="SUPFAM" id="SSF49785">
    <property type="entry name" value="Galactose-binding domain-like"/>
    <property type="match status" value="1"/>
</dbReference>
<evidence type="ECO:0008006" key="10">
    <source>
        <dbReference type="Google" id="ProtNLM"/>
    </source>
</evidence>
<dbReference type="Pfam" id="PF02837">
    <property type="entry name" value="Glyco_hydro_2_N"/>
    <property type="match status" value="1"/>
</dbReference>
<dbReference type="Pfam" id="PF16355">
    <property type="entry name" value="DUF4982"/>
    <property type="match status" value="1"/>
</dbReference>
<dbReference type="InterPro" id="IPR017853">
    <property type="entry name" value="GH"/>
</dbReference>
<feature type="domain" description="Glycoside hydrolase family 2 immunoglobulin-like beta-sandwich" evidence="4">
    <location>
        <begin position="173"/>
        <end position="244"/>
    </location>
</feature>
<evidence type="ECO:0000259" key="6">
    <source>
        <dbReference type="Pfam" id="PF02837"/>
    </source>
</evidence>
<dbReference type="Proteomes" id="UP000886884">
    <property type="component" value="Unassembled WGS sequence"/>
</dbReference>
<evidence type="ECO:0000256" key="3">
    <source>
        <dbReference type="ARBA" id="ARBA00023295"/>
    </source>
</evidence>
<dbReference type="GO" id="GO:0004553">
    <property type="term" value="F:hydrolase activity, hydrolyzing O-glycosyl compounds"/>
    <property type="evidence" value="ECO:0007669"/>
    <property type="project" value="InterPro"/>
</dbReference>
<dbReference type="InterPro" id="IPR036156">
    <property type="entry name" value="Beta-gal/glucu_dom_sf"/>
</dbReference>
<evidence type="ECO:0000259" key="5">
    <source>
        <dbReference type="Pfam" id="PF02836"/>
    </source>
</evidence>
<evidence type="ECO:0000259" key="7">
    <source>
        <dbReference type="Pfam" id="PF16355"/>
    </source>
</evidence>
<dbReference type="SUPFAM" id="SSF51445">
    <property type="entry name" value="(Trans)glycosidases"/>
    <property type="match status" value="1"/>
</dbReference>
<comment type="similarity">
    <text evidence="1">Belongs to the glycosyl hydrolase 2 family.</text>
</comment>
<evidence type="ECO:0000259" key="4">
    <source>
        <dbReference type="Pfam" id="PF00703"/>
    </source>
</evidence>
<sequence length="746" mass="83267">MRNTVALVSARFAKPGQPFESVALPHTWNALDGQDGGMDYFRGACTYEIALPPPTEGKRQFIEFAAANHEAEVFLNGVRLGAHRGGFSTFRFELTAHMRRADNMLTVKADNDAPDTYPQNADFTFFGGLYRPISFIEVAPAHFDLLKSGSAGVFVTPVVTGRTRVDAFPVDAAGCTVRVRLRDAAGNEVATAQAPAEPHTVLEMLVERPALWNGPGAARLYTASVSLEKDGVTLDCVEQRYGYRSFHVDPERGFFLNGVRHPLHGVCRHQDRQDMGWAIGEKEHREDMAWIRRMGANSIRLAHYQHSQVFYDLCDESGLVVWAEIPYISRHIPGEVARENTLSQMRELIAQNYHHPSICFWGIGNELTMGGESEELYQNLCALNALAKELDPSRLTTMAHLSMVKPESPHSTITDVQAYNIYLGWYGGEIADNGPFLDHLHQRQPDRPIAVSEYGADALLSWHSAEPKNHDYTEEYQALYHEGMLKTFASRPWLWATYEWNMFDFAADARDEGGCRGRNNKGLVTYDRKTCKDAFFIYQAYWTQEPMVRLCGRRFAKRAPGQRDVKVYSNCASVALWLNGAPLATLQPVDHVCVFRNVPLQSGENQLVAIADGARDEMTLFGVNEPCAEYDLPADSIVAGNWFDEESGEPLVLHYPAGRFSIRDALGALMDAPGGEAMLEEIRALIAPPANAPKRPGFSEKDLWKMVRGMSILQVIRMTRAKITPAQLVALNQRLNALEKPAADAE</sequence>
<dbReference type="GO" id="GO:0005975">
    <property type="term" value="P:carbohydrate metabolic process"/>
    <property type="evidence" value="ECO:0007669"/>
    <property type="project" value="InterPro"/>
</dbReference>
<dbReference type="InterPro" id="IPR051913">
    <property type="entry name" value="GH2_Domain-Containing"/>
</dbReference>
<comment type="caution">
    <text evidence="8">The sequence shown here is derived from an EMBL/GenBank/DDBJ whole genome shotgun (WGS) entry which is preliminary data.</text>
</comment>
<organism evidence="8 9">
    <name type="scientific">Candidatus Ornithocaccomicrobium faecavium</name>
    <dbReference type="NCBI Taxonomy" id="2840890"/>
    <lineage>
        <taxon>Bacteria</taxon>
        <taxon>Bacillati</taxon>
        <taxon>Bacillota</taxon>
        <taxon>Clostridia</taxon>
        <taxon>Candidatus Ornithocaccomicrobium</taxon>
    </lineage>
</organism>
<dbReference type="PANTHER" id="PTHR42732">
    <property type="entry name" value="BETA-GALACTOSIDASE"/>
    <property type="match status" value="1"/>
</dbReference>
<dbReference type="AlphaFoldDB" id="A0A9D1P9L2"/>
<dbReference type="PRINTS" id="PR00132">
    <property type="entry name" value="GLHYDRLASE2"/>
</dbReference>
<feature type="domain" description="Glycosyl hydrolases family 2 sugar binding" evidence="6">
    <location>
        <begin position="58"/>
        <end position="136"/>
    </location>
</feature>
<dbReference type="SUPFAM" id="SSF49303">
    <property type="entry name" value="beta-Galactosidase/glucuronidase domain"/>
    <property type="match status" value="1"/>
</dbReference>
<evidence type="ECO:0000256" key="2">
    <source>
        <dbReference type="ARBA" id="ARBA00022801"/>
    </source>
</evidence>